<evidence type="ECO:0000256" key="1">
    <source>
        <dbReference type="SAM" id="MobiDB-lite"/>
    </source>
</evidence>
<feature type="region of interest" description="Disordered" evidence="1">
    <location>
        <begin position="1"/>
        <end position="114"/>
    </location>
</feature>
<reference evidence="2 3" key="1">
    <citation type="submission" date="2019-02" db="EMBL/GenBank/DDBJ databases">
        <title>Deep-cultivation of Planctomycetes and their phenomic and genomic characterization uncovers novel biology.</title>
        <authorList>
            <person name="Wiegand S."/>
            <person name="Jogler M."/>
            <person name="Boedeker C."/>
            <person name="Pinto D."/>
            <person name="Vollmers J."/>
            <person name="Rivas-Marin E."/>
            <person name="Kohn T."/>
            <person name="Peeters S.H."/>
            <person name="Heuer A."/>
            <person name="Rast P."/>
            <person name="Oberbeckmann S."/>
            <person name="Bunk B."/>
            <person name="Jeske O."/>
            <person name="Meyerdierks A."/>
            <person name="Storesund J.E."/>
            <person name="Kallscheuer N."/>
            <person name="Luecker S."/>
            <person name="Lage O.M."/>
            <person name="Pohl T."/>
            <person name="Merkel B.J."/>
            <person name="Hornburger P."/>
            <person name="Mueller R.-W."/>
            <person name="Bruemmer F."/>
            <person name="Labrenz M."/>
            <person name="Spormann A.M."/>
            <person name="Op den Camp H."/>
            <person name="Overmann J."/>
            <person name="Amann R."/>
            <person name="Jetten M.S.M."/>
            <person name="Mascher T."/>
            <person name="Medema M.H."/>
            <person name="Devos D.P."/>
            <person name="Kaster A.-K."/>
            <person name="Ovreas L."/>
            <person name="Rohde M."/>
            <person name="Galperin M.Y."/>
            <person name="Jogler C."/>
        </authorList>
    </citation>
    <scope>NUCLEOTIDE SEQUENCE [LARGE SCALE GENOMIC DNA]</scope>
    <source>
        <strain evidence="2 3">Pan181</strain>
    </source>
</reference>
<dbReference type="Proteomes" id="UP000315750">
    <property type="component" value="Chromosome"/>
</dbReference>
<protein>
    <submittedName>
        <fullName evidence="2">Uncharacterized protein</fullName>
    </submittedName>
</protein>
<feature type="compositionally biased region" description="Basic and acidic residues" evidence="1">
    <location>
        <begin position="38"/>
        <end position="48"/>
    </location>
</feature>
<feature type="compositionally biased region" description="Basic and acidic residues" evidence="1">
    <location>
        <begin position="61"/>
        <end position="89"/>
    </location>
</feature>
<organism evidence="2 3">
    <name type="scientific">Aeoliella mucimassa</name>
    <dbReference type="NCBI Taxonomy" id="2527972"/>
    <lineage>
        <taxon>Bacteria</taxon>
        <taxon>Pseudomonadati</taxon>
        <taxon>Planctomycetota</taxon>
        <taxon>Planctomycetia</taxon>
        <taxon>Pirellulales</taxon>
        <taxon>Lacipirellulaceae</taxon>
        <taxon>Aeoliella</taxon>
    </lineage>
</organism>
<evidence type="ECO:0000313" key="2">
    <source>
        <dbReference type="EMBL" id="QDU55223.1"/>
    </source>
</evidence>
<dbReference type="EMBL" id="CP036278">
    <property type="protein sequence ID" value="QDU55223.1"/>
    <property type="molecule type" value="Genomic_DNA"/>
</dbReference>
<keyword evidence="3" id="KW-1185">Reference proteome</keyword>
<gene>
    <name evidence="2" type="ORF">Pan181_14090</name>
</gene>
<dbReference type="OrthoDB" id="290832at2"/>
<dbReference type="AlphaFoldDB" id="A0A518AKH7"/>
<dbReference type="KEGG" id="amuc:Pan181_14090"/>
<evidence type="ECO:0000313" key="3">
    <source>
        <dbReference type="Proteomes" id="UP000315750"/>
    </source>
</evidence>
<dbReference type="RefSeq" id="WP_145246105.1">
    <property type="nucleotide sequence ID" value="NZ_CP036278.1"/>
</dbReference>
<proteinExistence type="predicted"/>
<feature type="compositionally biased region" description="Gly residues" evidence="1">
    <location>
        <begin position="1"/>
        <end position="10"/>
    </location>
</feature>
<feature type="compositionally biased region" description="Polar residues" evidence="1">
    <location>
        <begin position="18"/>
        <end position="34"/>
    </location>
</feature>
<sequence length="114" mass="11782">MSIGSFGGVQGSAAGAPLSQTRGSETERAQQANAASERGTDAADRSEKASGIGTTEEDQGAGDRDADGRRMWEDDLPSEQHAEQVDTHEPTPAAELPKSIDPTGQSGGRLDLMG</sequence>
<name>A0A518AKH7_9BACT</name>
<accession>A0A518AKH7</accession>